<comment type="caution">
    <text evidence="1">The sequence shown here is derived from an EMBL/GenBank/DDBJ whole genome shotgun (WGS) entry which is preliminary data.</text>
</comment>
<dbReference type="RefSeq" id="WP_377123521.1">
    <property type="nucleotide sequence ID" value="NZ_JBHRSD010000014.1"/>
</dbReference>
<dbReference type="EMBL" id="JBHRSD010000014">
    <property type="protein sequence ID" value="MFC3032731.1"/>
    <property type="molecule type" value="Genomic_DNA"/>
</dbReference>
<organism evidence="1 2">
    <name type="scientific">Pseudoalteromonas fenneropenaei</name>
    <dbReference type="NCBI Taxonomy" id="1737459"/>
    <lineage>
        <taxon>Bacteria</taxon>
        <taxon>Pseudomonadati</taxon>
        <taxon>Pseudomonadota</taxon>
        <taxon>Gammaproteobacteria</taxon>
        <taxon>Alteromonadales</taxon>
        <taxon>Pseudoalteromonadaceae</taxon>
        <taxon>Pseudoalteromonas</taxon>
    </lineage>
</organism>
<gene>
    <name evidence="1" type="ORF">ACFOEE_09380</name>
</gene>
<keyword evidence="2" id="KW-1185">Reference proteome</keyword>
<dbReference type="Proteomes" id="UP001595453">
    <property type="component" value="Unassembled WGS sequence"/>
</dbReference>
<evidence type="ECO:0000313" key="2">
    <source>
        <dbReference type="Proteomes" id="UP001595453"/>
    </source>
</evidence>
<accession>A0ABV7CJN0</accession>
<protein>
    <submittedName>
        <fullName evidence="1">Uncharacterized protein</fullName>
    </submittedName>
</protein>
<reference evidence="2" key="1">
    <citation type="journal article" date="2019" name="Int. J. Syst. Evol. Microbiol.">
        <title>The Global Catalogue of Microorganisms (GCM) 10K type strain sequencing project: providing services to taxonomists for standard genome sequencing and annotation.</title>
        <authorList>
            <consortium name="The Broad Institute Genomics Platform"/>
            <consortium name="The Broad Institute Genome Sequencing Center for Infectious Disease"/>
            <person name="Wu L."/>
            <person name="Ma J."/>
        </authorList>
    </citation>
    <scope>NUCLEOTIDE SEQUENCE [LARGE SCALE GENOMIC DNA]</scope>
    <source>
        <strain evidence="2">KCTC 42730</strain>
    </source>
</reference>
<sequence>MSIRNILVTDRSVAEFCSIFEPEITVITNLLEQSESCFERYFSEPEKQKYKWVREFTFMTIESLVTATRLMIEGHINASGNTMRISYESLSLAILLSAERNVIIDKSKKAKPVNFYKAYEKGNSNTKAHRAIDNVLSNADTLGLIEGGEWLKQAKNFYNGYSHASIMAMGSLMLPSGKSIIAGGFYKEKLDLYKDHLKFIVRYANHLPKLIEAVGLRNLTNALNGTKPVG</sequence>
<name>A0ABV7CJN0_9GAMM</name>
<evidence type="ECO:0000313" key="1">
    <source>
        <dbReference type="EMBL" id="MFC3032731.1"/>
    </source>
</evidence>
<proteinExistence type="predicted"/>